<feature type="transmembrane region" description="Helical" evidence="2">
    <location>
        <begin position="52"/>
        <end position="72"/>
    </location>
</feature>
<dbReference type="STRING" id="320771.Cflav_PD2584"/>
<name>B9XKC5_PEDPL</name>
<evidence type="ECO:0000256" key="2">
    <source>
        <dbReference type="SAM" id="Phobius"/>
    </source>
</evidence>
<accession>B9XKC5</accession>
<dbReference type="AlphaFoldDB" id="B9XKC5"/>
<reference evidence="3 4" key="1">
    <citation type="journal article" date="2011" name="J. Bacteriol.">
        <title>Genome sequence of 'Pedosphaera parvula' Ellin514, an aerobic Verrucomicrobial isolate from pasture soil.</title>
        <authorList>
            <person name="Kant R."/>
            <person name="van Passel M.W."/>
            <person name="Sangwan P."/>
            <person name="Palva A."/>
            <person name="Lucas S."/>
            <person name="Copeland A."/>
            <person name="Lapidus A."/>
            <person name="Glavina Del Rio T."/>
            <person name="Dalin E."/>
            <person name="Tice H."/>
            <person name="Bruce D."/>
            <person name="Goodwin L."/>
            <person name="Pitluck S."/>
            <person name="Chertkov O."/>
            <person name="Larimer F.W."/>
            <person name="Land M.L."/>
            <person name="Hauser L."/>
            <person name="Brettin T.S."/>
            <person name="Detter J.C."/>
            <person name="Han S."/>
            <person name="de Vos W.M."/>
            <person name="Janssen P.H."/>
            <person name="Smidt H."/>
        </authorList>
    </citation>
    <scope>NUCLEOTIDE SEQUENCE [LARGE SCALE GENOMIC DNA]</scope>
    <source>
        <strain evidence="3 4">Ellin514</strain>
    </source>
</reference>
<keyword evidence="2" id="KW-0472">Membrane</keyword>
<dbReference type="Proteomes" id="UP000003688">
    <property type="component" value="Unassembled WGS sequence"/>
</dbReference>
<keyword evidence="2" id="KW-1133">Transmembrane helix</keyword>
<proteinExistence type="predicted"/>
<evidence type="ECO:0000313" key="4">
    <source>
        <dbReference type="Proteomes" id="UP000003688"/>
    </source>
</evidence>
<gene>
    <name evidence="3" type="ORF">Cflav_PD2584</name>
</gene>
<feature type="compositionally biased region" description="Polar residues" evidence="1">
    <location>
        <begin position="96"/>
        <end position="118"/>
    </location>
</feature>
<sequence length="256" mass="27852">MALINCPECNQRISNQAFSCPHCGRPNVPPRIAAPVPPVIPQRTARPKRSRLWTLLLFAIVGFIGLAVLALVSSSDQQPEVKQPFRKPQKAPILPATTSTTNETSQVAASTPDPTTRSNKIDVLKGEGIAYEIESTINFLVTFTKTKCLPAAGNEPGSFSFILISSEPVFKVEASKKGWLIGVAGVVGKSYHDHSNLVMDQVFVSDMSLAKEGRAFTIPASTLRSLQERCKSDQITLDQLYSAMLAELKETTARLN</sequence>
<dbReference type="EMBL" id="ABOX02000024">
    <property type="protein sequence ID" value="EEF59763.1"/>
    <property type="molecule type" value="Genomic_DNA"/>
</dbReference>
<feature type="region of interest" description="Disordered" evidence="1">
    <location>
        <begin position="80"/>
        <end position="119"/>
    </location>
</feature>
<keyword evidence="2" id="KW-0812">Transmembrane</keyword>
<comment type="caution">
    <text evidence="3">The sequence shown here is derived from an EMBL/GenBank/DDBJ whole genome shotgun (WGS) entry which is preliminary data.</text>
</comment>
<evidence type="ECO:0008006" key="5">
    <source>
        <dbReference type="Google" id="ProtNLM"/>
    </source>
</evidence>
<evidence type="ECO:0000256" key="1">
    <source>
        <dbReference type="SAM" id="MobiDB-lite"/>
    </source>
</evidence>
<organism evidence="3 4">
    <name type="scientific">Pedosphaera parvula (strain Ellin514)</name>
    <dbReference type="NCBI Taxonomy" id="320771"/>
    <lineage>
        <taxon>Bacteria</taxon>
        <taxon>Pseudomonadati</taxon>
        <taxon>Verrucomicrobiota</taxon>
        <taxon>Pedosphaerae</taxon>
        <taxon>Pedosphaerales</taxon>
        <taxon>Pedosphaeraceae</taxon>
        <taxon>Pedosphaera</taxon>
    </lineage>
</organism>
<protein>
    <recommendedName>
        <fullName evidence="5">Zinc-ribbon domain-containing protein</fullName>
    </recommendedName>
</protein>
<keyword evidence="4" id="KW-1185">Reference proteome</keyword>
<evidence type="ECO:0000313" key="3">
    <source>
        <dbReference type="EMBL" id="EEF59763.1"/>
    </source>
</evidence>